<reference evidence="3" key="4">
    <citation type="submission" date="2024-09" db="EMBL/GenBank/DDBJ databases">
        <authorList>
            <person name="Sun Q."/>
            <person name="Mori K."/>
        </authorList>
    </citation>
    <scope>NUCLEOTIDE SEQUENCE</scope>
    <source>
        <strain evidence="3">KCTC 62575</strain>
    </source>
</reference>
<reference evidence="6" key="3">
    <citation type="journal article" date="2019" name="Int. J. Syst. Evol. Microbiol.">
        <title>The Global Catalogue of Microorganisms (GCM) 10K type strain sequencing project: providing services to taxonomists for standard genome sequencing and annotation.</title>
        <authorList>
            <consortium name="The Broad Institute Genomics Platform"/>
            <consortium name="The Broad Institute Genome Sequencing Center for Infectious Disease"/>
            <person name="Wu L."/>
            <person name="Ma J."/>
        </authorList>
    </citation>
    <scope>NUCLEOTIDE SEQUENCE [LARGE SCALE GENOMIC DNA]</scope>
    <source>
        <strain evidence="6">KCTC 62575</strain>
    </source>
</reference>
<evidence type="ECO:0008006" key="7">
    <source>
        <dbReference type="Google" id="ProtNLM"/>
    </source>
</evidence>
<feature type="transmembrane region" description="Helical" evidence="1">
    <location>
        <begin position="586"/>
        <end position="606"/>
    </location>
</feature>
<dbReference type="EMBL" id="PYIX02000019">
    <property type="protein sequence ID" value="RFC83271.1"/>
    <property type="molecule type" value="Genomic_DNA"/>
</dbReference>
<comment type="caution">
    <text evidence="4">The sequence shown here is derived from an EMBL/GenBank/DDBJ whole genome shotgun (WGS) entry which is preliminary data.</text>
</comment>
<accession>A0A371YP85</accession>
<feature type="chain" id="PRO_5016852142" description="Cellulose biosynthesis cyclic di-GMP-binding regulatory protein BcsB" evidence="2">
    <location>
        <begin position="30"/>
        <end position="617"/>
    </location>
</feature>
<evidence type="ECO:0000256" key="1">
    <source>
        <dbReference type="SAM" id="Phobius"/>
    </source>
</evidence>
<name>A0A371YP85_9GAMM</name>
<evidence type="ECO:0000313" key="4">
    <source>
        <dbReference type="EMBL" id="RFC83271.1"/>
    </source>
</evidence>
<dbReference type="EMBL" id="JBHRSF010000055">
    <property type="protein sequence ID" value="MFC2996172.1"/>
    <property type="molecule type" value="Genomic_DNA"/>
</dbReference>
<keyword evidence="2" id="KW-0732">Signal</keyword>
<keyword evidence="1" id="KW-0472">Membrane</keyword>
<dbReference type="AlphaFoldDB" id="A0A371YP85"/>
<reference evidence="3" key="1">
    <citation type="journal article" date="2014" name="Int. J. Syst. Evol. Microbiol.">
        <title>Complete genome of a new Firmicutes species belonging to the dominant human colonic microbiota ('Ruminococcus bicirculans') reveals two chromosomes and a selective capacity to utilize plant glucans.</title>
        <authorList>
            <consortium name="NISC Comparative Sequencing Program"/>
            <person name="Wegmann U."/>
            <person name="Louis P."/>
            <person name="Goesmann A."/>
            <person name="Henrissat B."/>
            <person name="Duncan S.H."/>
            <person name="Flint H.J."/>
        </authorList>
    </citation>
    <scope>NUCLEOTIDE SEQUENCE</scope>
    <source>
        <strain evidence="3">KCTC 62575</strain>
    </source>
</reference>
<proteinExistence type="predicted"/>
<reference evidence="4 5" key="2">
    <citation type="submission" date="2018-08" db="EMBL/GenBank/DDBJ databases">
        <title>The draft genome of Acinetobacter sichuanensis strain WCHAc060041.</title>
        <authorList>
            <person name="Qin J."/>
            <person name="Feng Y."/>
            <person name="Zong Z."/>
        </authorList>
    </citation>
    <scope>NUCLEOTIDE SEQUENCE [LARGE SCALE GENOMIC DNA]</scope>
    <source>
        <strain evidence="4 5">WCHAc060041</strain>
    </source>
</reference>
<protein>
    <recommendedName>
        <fullName evidence="7">Cellulose biosynthesis cyclic di-GMP-binding regulatory protein BcsB</fullName>
    </recommendedName>
</protein>
<dbReference type="OrthoDB" id="6709157at2"/>
<keyword evidence="1" id="KW-0812">Transmembrane</keyword>
<dbReference type="Proteomes" id="UP000240957">
    <property type="component" value="Unassembled WGS sequence"/>
</dbReference>
<feature type="signal peptide" evidence="2">
    <location>
        <begin position="1"/>
        <end position="29"/>
    </location>
</feature>
<sequence>MNITFNTLKHSLLTALTCASVLIAPTSFAITWQLDDINTSTKYTVESHYFYVGKGSQWQNVKFSGDYSAEYYTTLVIKYDDKLIYNTTLNGKGQVSFPIPDSNTGFHRLDFILQQYAPAIKQDSNRTNFCQEDVDRVTYLTNSKLDYDRYRPIYKIKDLPDALANPQLVRPTPFIGLLQYNSNNPLEAAMLARLATTVNSVTPVEWYERKLPLGVTEAPSFALKIEPVDTPLIGGAQAHIGDDNEQKIPTLTIRYHEAKELEAAINGLTNPDYIRQIDTADASLPLSLASPKWAEFRQFNNLADLGIADFRLGQANKSLFLNFPAVWDPTDILQGQLALRIQSGLLPGSNITTWIDEGLAGSMKLAELGSDPVDHQFNFFAKNVSNLTNYDFRIESSIITNNQCLPSANGSIWIDTKKSTLTLPHRLKNGVAALSMALATHPSIAIDHHDGSLGMAIISMQTAKKMLLGAGPIPLKIVDLEATEKRAVNILVNKKKYDQILAMHPDLIYQPTSSRGYIVNYHNDQYEVIADSTEGAQTFMRTWSKLQPSIPNNITSLFVAENGNFYVLEKLIIGTPKAPLVQQSSLFILIVGIISLMIIVMIVWWFKQRKNAKTKNN</sequence>
<keyword evidence="1" id="KW-1133">Transmembrane helix</keyword>
<evidence type="ECO:0000313" key="6">
    <source>
        <dbReference type="Proteomes" id="UP001595455"/>
    </source>
</evidence>
<organism evidence="4 5">
    <name type="scientific">Acinetobacter sichuanensis</name>
    <dbReference type="NCBI Taxonomy" id="2136183"/>
    <lineage>
        <taxon>Bacteria</taxon>
        <taxon>Pseudomonadati</taxon>
        <taxon>Pseudomonadota</taxon>
        <taxon>Gammaproteobacteria</taxon>
        <taxon>Moraxellales</taxon>
        <taxon>Moraxellaceae</taxon>
        <taxon>Acinetobacter</taxon>
    </lineage>
</organism>
<evidence type="ECO:0000313" key="3">
    <source>
        <dbReference type="EMBL" id="MFC2996172.1"/>
    </source>
</evidence>
<gene>
    <name evidence="3" type="ORF">ACFODO_13005</name>
    <name evidence="4" type="ORF">C9E89_012010</name>
</gene>
<dbReference type="RefSeq" id="WP_107008578.1">
    <property type="nucleotide sequence ID" value="NZ_JBHRSF010000055.1"/>
</dbReference>
<evidence type="ECO:0000256" key="2">
    <source>
        <dbReference type="SAM" id="SignalP"/>
    </source>
</evidence>
<evidence type="ECO:0000313" key="5">
    <source>
        <dbReference type="Proteomes" id="UP000240957"/>
    </source>
</evidence>
<keyword evidence="6" id="KW-1185">Reference proteome</keyword>
<dbReference type="Proteomes" id="UP001595455">
    <property type="component" value="Unassembled WGS sequence"/>
</dbReference>